<accession>W2Q275</accession>
<dbReference type="Proteomes" id="UP000018817">
    <property type="component" value="Unassembled WGS sequence"/>
</dbReference>
<reference evidence="2" key="1">
    <citation type="submission" date="2011-12" db="EMBL/GenBank/DDBJ databases">
        <authorList>
            <consortium name="The Broad Institute Genome Sequencing Platform"/>
            <person name="Russ C."/>
            <person name="Tyler B."/>
            <person name="Panabieres F."/>
            <person name="Shan W."/>
            <person name="Tripathy S."/>
            <person name="Grunwald N."/>
            <person name="Machado M."/>
            <person name="Young S.K."/>
            <person name="Zeng Q."/>
            <person name="Gargeya S."/>
            <person name="Fitzgerald M."/>
            <person name="Haas B."/>
            <person name="Abouelleil A."/>
            <person name="Alvarado L."/>
            <person name="Arachchi H.M."/>
            <person name="Berlin A."/>
            <person name="Chapman S.B."/>
            <person name="Gearin G."/>
            <person name="Goldberg J."/>
            <person name="Griggs A."/>
            <person name="Gujja S."/>
            <person name="Hansen M."/>
            <person name="Heiman D."/>
            <person name="Howarth C."/>
            <person name="Larimer J."/>
            <person name="Lui A."/>
            <person name="MacDonald P.J.P."/>
            <person name="McCowen C."/>
            <person name="Montmayeur A."/>
            <person name="Murphy C."/>
            <person name="Neiman D."/>
            <person name="Pearson M."/>
            <person name="Priest M."/>
            <person name="Roberts A."/>
            <person name="Saif S."/>
            <person name="Shea T."/>
            <person name="Sisk P."/>
            <person name="Stolte C."/>
            <person name="Sykes S."/>
            <person name="Wortman J."/>
            <person name="Nusbaum C."/>
            <person name="Birren B."/>
        </authorList>
    </citation>
    <scope>NUCLEOTIDE SEQUENCE [LARGE SCALE GENOMIC DNA]</scope>
    <source>
        <strain evidence="2">INRA-310</strain>
    </source>
</reference>
<gene>
    <name evidence="1" type="ORF">PPTG_23249</name>
</gene>
<evidence type="ECO:0000313" key="1">
    <source>
        <dbReference type="EMBL" id="ETN07242.1"/>
    </source>
</evidence>
<reference evidence="1 2" key="2">
    <citation type="submission" date="2013-11" db="EMBL/GenBank/DDBJ databases">
        <title>The Genome Sequence of Phytophthora parasitica INRA-310.</title>
        <authorList>
            <consortium name="The Broad Institute Genomics Platform"/>
            <person name="Russ C."/>
            <person name="Tyler B."/>
            <person name="Panabieres F."/>
            <person name="Shan W."/>
            <person name="Tripathy S."/>
            <person name="Grunwald N."/>
            <person name="Machado M."/>
            <person name="Johnson C.S."/>
            <person name="Arredondo F."/>
            <person name="Hong C."/>
            <person name="Coffey M."/>
            <person name="Young S.K."/>
            <person name="Zeng Q."/>
            <person name="Gargeya S."/>
            <person name="Fitzgerald M."/>
            <person name="Abouelleil A."/>
            <person name="Alvarado L."/>
            <person name="Chapman S.B."/>
            <person name="Gainer-Dewar J."/>
            <person name="Goldberg J."/>
            <person name="Griggs A."/>
            <person name="Gujja S."/>
            <person name="Hansen M."/>
            <person name="Howarth C."/>
            <person name="Imamovic A."/>
            <person name="Ireland A."/>
            <person name="Larimer J."/>
            <person name="McCowan C."/>
            <person name="Murphy C."/>
            <person name="Pearson M."/>
            <person name="Poon T.W."/>
            <person name="Priest M."/>
            <person name="Roberts A."/>
            <person name="Saif S."/>
            <person name="Shea T."/>
            <person name="Sykes S."/>
            <person name="Wortman J."/>
            <person name="Nusbaum C."/>
            <person name="Birren B."/>
        </authorList>
    </citation>
    <scope>NUCLEOTIDE SEQUENCE [LARGE SCALE GENOMIC DNA]</scope>
    <source>
        <strain evidence="1 2">INRA-310</strain>
    </source>
</reference>
<dbReference type="VEuPathDB" id="FungiDB:PPTG_23249"/>
<dbReference type="AlphaFoldDB" id="W2Q275"/>
<organism evidence="1 2">
    <name type="scientific">Phytophthora nicotianae (strain INRA-310)</name>
    <name type="common">Phytophthora parasitica</name>
    <dbReference type="NCBI Taxonomy" id="761204"/>
    <lineage>
        <taxon>Eukaryota</taxon>
        <taxon>Sar</taxon>
        <taxon>Stramenopiles</taxon>
        <taxon>Oomycota</taxon>
        <taxon>Peronosporomycetes</taxon>
        <taxon>Peronosporales</taxon>
        <taxon>Peronosporaceae</taxon>
        <taxon>Phytophthora</taxon>
    </lineage>
</organism>
<dbReference type="EMBL" id="KI669593">
    <property type="protein sequence ID" value="ETN07242.1"/>
    <property type="molecule type" value="Genomic_DNA"/>
</dbReference>
<protein>
    <submittedName>
        <fullName evidence="1">Uncharacterized protein</fullName>
    </submittedName>
</protein>
<sequence length="73" mass="7989">MARTSDGNSAGRLLRVLGDCELFHMEAAMVSVKPRTSSESLLKPSGGDNVDVLKRTPEIVHVLVHINYGVFYC</sequence>
<name>W2Q275_PHYN3</name>
<evidence type="ECO:0000313" key="2">
    <source>
        <dbReference type="Proteomes" id="UP000018817"/>
    </source>
</evidence>
<dbReference type="RefSeq" id="XP_008907618.1">
    <property type="nucleotide sequence ID" value="XM_008909370.1"/>
</dbReference>
<dbReference type="GeneID" id="20191848"/>
<proteinExistence type="predicted"/>